<feature type="signal peptide" evidence="12">
    <location>
        <begin position="1"/>
        <end position="19"/>
    </location>
</feature>
<dbReference type="CDD" id="cd01347">
    <property type="entry name" value="ligand_gated_channel"/>
    <property type="match status" value="1"/>
</dbReference>
<dbReference type="SUPFAM" id="SSF56935">
    <property type="entry name" value="Porins"/>
    <property type="match status" value="1"/>
</dbReference>
<dbReference type="EMBL" id="QKLU01000004">
    <property type="protein sequence ID" value="PYF74224.1"/>
    <property type="molecule type" value="Genomic_DNA"/>
</dbReference>
<protein>
    <submittedName>
        <fullName evidence="15">Outer membrane receptor for ferrienterochelin and colicins</fullName>
    </submittedName>
</protein>
<dbReference type="Gene3D" id="2.60.40.1120">
    <property type="entry name" value="Carboxypeptidase-like, regulatory domain"/>
    <property type="match status" value="1"/>
</dbReference>
<evidence type="ECO:0000256" key="11">
    <source>
        <dbReference type="RuleBase" id="RU003357"/>
    </source>
</evidence>
<accession>A0A318UCV6</accession>
<dbReference type="Pfam" id="PF07715">
    <property type="entry name" value="Plug"/>
    <property type="match status" value="1"/>
</dbReference>
<evidence type="ECO:0000259" key="13">
    <source>
        <dbReference type="Pfam" id="PF00593"/>
    </source>
</evidence>
<keyword evidence="9 10" id="KW-0998">Cell outer membrane</keyword>
<sequence length="768" mass="85051">MKLYLLLITLLFTIGTSSAQQNKGVITGKILTEKGLPVSGALIEVQKEKLAVYSKDDGTFRLTAPVGKVKIVVSATEYRSFATEVTLNAAQESTLGSIRLKPAAEKLEEVVITGQYEPQSLKNSVYQTRIINGERIRLRAATNIQQVLSTELGFRFSNDMTLGTSDIYMMGMSGRNVKILLDGVPLIDRGDTRESLNQIDINTIERIEIVEGPLSVSYGSDALAGVVNIITKNPGKSLLNISARVQEETAGKEYDAFRAKGNHLQNLSASWQNKGWSALIGATHNEFGGWNQAAVTAAPEIVDADVNRWKPKTQWMGNAKLGYQNDNFKVSYLFNGLDETLDARGGMNPNNFKARNQKYITNRYTQQLQGEWRLNPKLQLSGVIGYSDLQRKTKTVIHDFTNNTESLSTGAGEQDVSKFNSVSARTTAQYKLSEQVKLQPGIEINLDQASGARIKGDPKINDYAFFISSEINLIKGINLRPGLRFIKNSVYDAPPVIPSINAKIELLQDLDLRLGYARGFRAPALRELYYDFFDASHSIMGNPNLKAEESDSYTAALSWAPVQEHDLRLRSTLNGFYNNFKNRIEFGQAADNPSITTMINISKYKTTGGTFENTLFWKDFQATVGFSYIGTYNKYSESEAELGKTPQFVWAAELNSNLIYTFKKIGTSINLAYKYSGKRPVYELFTENNVQRARLATTAAFNMADLMVSKIFFKQLTLNAGVKNMFNVTTLASNSLGSGGAHSTGGGAVPLSYGRSYVFGISYNWSKL</sequence>
<dbReference type="OrthoDB" id="9764669at2"/>
<keyword evidence="6 11" id="KW-0798">TonB box</keyword>
<evidence type="ECO:0000256" key="10">
    <source>
        <dbReference type="PROSITE-ProRule" id="PRU01360"/>
    </source>
</evidence>
<dbReference type="PANTHER" id="PTHR30069:SF29">
    <property type="entry name" value="HEMOGLOBIN AND HEMOGLOBIN-HAPTOGLOBIN-BINDING PROTEIN 1-RELATED"/>
    <property type="match status" value="1"/>
</dbReference>
<reference evidence="15 16" key="1">
    <citation type="submission" date="2018-06" db="EMBL/GenBank/DDBJ databases">
        <title>Genomic Encyclopedia of Archaeal and Bacterial Type Strains, Phase II (KMG-II): from individual species to whole genera.</title>
        <authorList>
            <person name="Goeker M."/>
        </authorList>
    </citation>
    <scope>NUCLEOTIDE SEQUENCE [LARGE SCALE GENOMIC DNA]</scope>
    <source>
        <strain evidence="15 16">DSM 27372</strain>
    </source>
</reference>
<evidence type="ECO:0000256" key="4">
    <source>
        <dbReference type="ARBA" id="ARBA00022692"/>
    </source>
</evidence>
<dbReference type="InterPro" id="IPR000531">
    <property type="entry name" value="Beta-barrel_TonB"/>
</dbReference>
<dbReference type="PANTHER" id="PTHR30069">
    <property type="entry name" value="TONB-DEPENDENT OUTER MEMBRANE RECEPTOR"/>
    <property type="match status" value="1"/>
</dbReference>
<comment type="caution">
    <text evidence="15">The sequence shown here is derived from an EMBL/GenBank/DDBJ whole genome shotgun (WGS) entry which is preliminary data.</text>
</comment>
<dbReference type="Pfam" id="PF00593">
    <property type="entry name" value="TonB_dep_Rec_b-barrel"/>
    <property type="match status" value="1"/>
</dbReference>
<evidence type="ECO:0000259" key="14">
    <source>
        <dbReference type="Pfam" id="PF07715"/>
    </source>
</evidence>
<dbReference type="InterPro" id="IPR012910">
    <property type="entry name" value="Plug_dom"/>
</dbReference>
<evidence type="ECO:0000256" key="12">
    <source>
        <dbReference type="SAM" id="SignalP"/>
    </source>
</evidence>
<feature type="domain" description="TonB-dependent receptor-like beta-barrel" evidence="13">
    <location>
        <begin position="318"/>
        <end position="724"/>
    </location>
</feature>
<organism evidence="15 16">
    <name type="scientific">Pedobacter nutrimenti</name>
    <dbReference type="NCBI Taxonomy" id="1241337"/>
    <lineage>
        <taxon>Bacteria</taxon>
        <taxon>Pseudomonadati</taxon>
        <taxon>Bacteroidota</taxon>
        <taxon>Sphingobacteriia</taxon>
        <taxon>Sphingobacteriales</taxon>
        <taxon>Sphingobacteriaceae</taxon>
        <taxon>Pedobacter</taxon>
    </lineage>
</organism>
<dbReference type="AlphaFoldDB" id="A0A318UCV6"/>
<gene>
    <name evidence="15" type="ORF">B0O44_104395</name>
</gene>
<evidence type="ECO:0000256" key="9">
    <source>
        <dbReference type="ARBA" id="ARBA00023237"/>
    </source>
</evidence>
<dbReference type="InterPro" id="IPR036942">
    <property type="entry name" value="Beta-barrel_TonB_sf"/>
</dbReference>
<dbReference type="GO" id="GO:0015344">
    <property type="term" value="F:siderophore uptake transmembrane transporter activity"/>
    <property type="evidence" value="ECO:0007669"/>
    <property type="project" value="TreeGrafter"/>
</dbReference>
<dbReference type="PROSITE" id="PS52016">
    <property type="entry name" value="TONB_DEPENDENT_REC_3"/>
    <property type="match status" value="1"/>
</dbReference>
<keyword evidence="3 10" id="KW-1134">Transmembrane beta strand</keyword>
<dbReference type="RefSeq" id="WP_110831328.1">
    <property type="nucleotide sequence ID" value="NZ_QKLU01000004.1"/>
</dbReference>
<evidence type="ECO:0000256" key="8">
    <source>
        <dbReference type="ARBA" id="ARBA00023170"/>
    </source>
</evidence>
<evidence type="ECO:0000313" key="15">
    <source>
        <dbReference type="EMBL" id="PYF74224.1"/>
    </source>
</evidence>
<dbReference type="InterPro" id="IPR039426">
    <property type="entry name" value="TonB-dep_rcpt-like"/>
</dbReference>
<proteinExistence type="inferred from homology"/>
<keyword evidence="16" id="KW-1185">Reference proteome</keyword>
<name>A0A318UCV6_9SPHI</name>
<dbReference type="InterPro" id="IPR008969">
    <property type="entry name" value="CarboxyPept-like_regulatory"/>
</dbReference>
<feature type="domain" description="TonB-dependent receptor plug" evidence="14">
    <location>
        <begin position="123"/>
        <end position="226"/>
    </location>
</feature>
<comment type="similarity">
    <text evidence="10 11">Belongs to the TonB-dependent receptor family.</text>
</comment>
<evidence type="ECO:0000256" key="3">
    <source>
        <dbReference type="ARBA" id="ARBA00022452"/>
    </source>
</evidence>
<keyword evidence="7 10" id="KW-0472">Membrane</keyword>
<dbReference type="SUPFAM" id="SSF49464">
    <property type="entry name" value="Carboxypeptidase regulatory domain-like"/>
    <property type="match status" value="1"/>
</dbReference>
<feature type="chain" id="PRO_5016278826" evidence="12">
    <location>
        <begin position="20"/>
        <end position="768"/>
    </location>
</feature>
<comment type="subcellular location">
    <subcellularLocation>
        <location evidence="1 10">Cell outer membrane</location>
        <topology evidence="1 10">Multi-pass membrane protein</topology>
    </subcellularLocation>
</comment>
<dbReference type="Pfam" id="PF13715">
    <property type="entry name" value="CarbopepD_reg_2"/>
    <property type="match status" value="1"/>
</dbReference>
<dbReference type="Gene3D" id="2.40.170.20">
    <property type="entry name" value="TonB-dependent receptor, beta-barrel domain"/>
    <property type="match status" value="1"/>
</dbReference>
<keyword evidence="8 15" id="KW-0675">Receptor</keyword>
<dbReference type="GO" id="GO:0009279">
    <property type="term" value="C:cell outer membrane"/>
    <property type="evidence" value="ECO:0007669"/>
    <property type="project" value="UniProtKB-SubCell"/>
</dbReference>
<keyword evidence="2 10" id="KW-0813">Transport</keyword>
<evidence type="ECO:0000256" key="7">
    <source>
        <dbReference type="ARBA" id="ARBA00023136"/>
    </source>
</evidence>
<evidence type="ECO:0000256" key="5">
    <source>
        <dbReference type="ARBA" id="ARBA00022729"/>
    </source>
</evidence>
<dbReference type="Gene3D" id="2.170.130.10">
    <property type="entry name" value="TonB-dependent receptor, plug domain"/>
    <property type="match status" value="1"/>
</dbReference>
<evidence type="ECO:0000256" key="2">
    <source>
        <dbReference type="ARBA" id="ARBA00022448"/>
    </source>
</evidence>
<evidence type="ECO:0000313" key="16">
    <source>
        <dbReference type="Proteomes" id="UP000248198"/>
    </source>
</evidence>
<keyword evidence="4 10" id="KW-0812">Transmembrane</keyword>
<keyword evidence="5 12" id="KW-0732">Signal</keyword>
<dbReference type="InterPro" id="IPR037066">
    <property type="entry name" value="Plug_dom_sf"/>
</dbReference>
<dbReference type="GO" id="GO:0044718">
    <property type="term" value="P:siderophore transmembrane transport"/>
    <property type="evidence" value="ECO:0007669"/>
    <property type="project" value="TreeGrafter"/>
</dbReference>
<dbReference type="Proteomes" id="UP000248198">
    <property type="component" value="Unassembled WGS sequence"/>
</dbReference>
<evidence type="ECO:0000256" key="6">
    <source>
        <dbReference type="ARBA" id="ARBA00023077"/>
    </source>
</evidence>
<evidence type="ECO:0000256" key="1">
    <source>
        <dbReference type="ARBA" id="ARBA00004571"/>
    </source>
</evidence>